<dbReference type="Proteomes" id="UP001519305">
    <property type="component" value="Unassembled WGS sequence"/>
</dbReference>
<evidence type="ECO:0008006" key="5">
    <source>
        <dbReference type="Google" id="ProtNLM"/>
    </source>
</evidence>
<feature type="transmembrane region" description="Helical" evidence="2">
    <location>
        <begin position="62"/>
        <end position="82"/>
    </location>
</feature>
<keyword evidence="2" id="KW-0472">Membrane</keyword>
<evidence type="ECO:0000313" key="3">
    <source>
        <dbReference type="EMBL" id="MBP2333201.1"/>
    </source>
</evidence>
<feature type="transmembrane region" description="Helical" evidence="2">
    <location>
        <begin position="124"/>
        <end position="153"/>
    </location>
</feature>
<evidence type="ECO:0000256" key="2">
    <source>
        <dbReference type="SAM" id="Phobius"/>
    </source>
</evidence>
<dbReference type="RefSeq" id="WP_209653828.1">
    <property type="nucleotide sequence ID" value="NZ_CP047357.1"/>
</dbReference>
<dbReference type="EMBL" id="JAGINY010000001">
    <property type="protein sequence ID" value="MBP2333201.1"/>
    <property type="molecule type" value="Genomic_DNA"/>
</dbReference>
<feature type="transmembrane region" description="Helical" evidence="2">
    <location>
        <begin position="94"/>
        <end position="112"/>
    </location>
</feature>
<feature type="region of interest" description="Disordered" evidence="1">
    <location>
        <begin position="1"/>
        <end position="54"/>
    </location>
</feature>
<dbReference type="Pfam" id="PF14017">
    <property type="entry name" value="DUF4233"/>
    <property type="match status" value="1"/>
</dbReference>
<keyword evidence="4" id="KW-1185">Reference proteome</keyword>
<gene>
    <name evidence="3" type="ORF">JOF33_001900</name>
</gene>
<reference evidence="3 4" key="1">
    <citation type="submission" date="2021-03" db="EMBL/GenBank/DDBJ databases">
        <title>Sequencing the genomes of 1000 actinobacteria strains.</title>
        <authorList>
            <person name="Klenk H.-P."/>
        </authorList>
    </citation>
    <scope>NUCLEOTIDE SEQUENCE [LARGE SCALE GENOMIC DNA]</scope>
    <source>
        <strain evidence="3 4">DSM 44506</strain>
    </source>
</reference>
<dbReference type="InterPro" id="IPR025327">
    <property type="entry name" value="DUF4233"/>
</dbReference>
<comment type="caution">
    <text evidence="3">The sequence shown here is derived from an EMBL/GenBank/DDBJ whole genome shotgun (WGS) entry which is preliminary data.</text>
</comment>
<keyword evidence="2" id="KW-1133">Transmembrane helix</keyword>
<protein>
    <recommendedName>
        <fullName evidence="5">DUF4233 domain-containing protein</fullName>
    </recommendedName>
</protein>
<organism evidence="3 4">
    <name type="scientific">Corynebacterium freneyi</name>
    <dbReference type="NCBI Taxonomy" id="134034"/>
    <lineage>
        <taxon>Bacteria</taxon>
        <taxon>Bacillati</taxon>
        <taxon>Actinomycetota</taxon>
        <taxon>Actinomycetes</taxon>
        <taxon>Mycobacteriales</taxon>
        <taxon>Corynebacteriaceae</taxon>
        <taxon>Corynebacterium</taxon>
    </lineage>
</organism>
<feature type="compositionally biased region" description="Basic and acidic residues" evidence="1">
    <location>
        <begin position="1"/>
        <end position="38"/>
    </location>
</feature>
<evidence type="ECO:0000313" key="4">
    <source>
        <dbReference type="Proteomes" id="UP001519305"/>
    </source>
</evidence>
<evidence type="ECO:0000256" key="1">
    <source>
        <dbReference type="SAM" id="MobiDB-lite"/>
    </source>
</evidence>
<name>A0ABS4U9L3_9CORY</name>
<sequence length="174" mass="18927">MTEDRSTSRPGGDEAGRRHADASAEELRAYREGRDLSDGGKYGPLGAGHAPEKDPMKGLRGVMAGTLIMQAISVLLGLTVVARVDGGGLFGTTFAIWYITLLGLAMVAMAFLQKQPWALQANIVLQVFGVLAIVAHWSMGFVGVFFALVWAYILHLRKNLIDRMERGLLTTQHM</sequence>
<accession>A0ABS4U9L3</accession>
<keyword evidence="2" id="KW-0812">Transmembrane</keyword>
<proteinExistence type="predicted"/>